<evidence type="ECO:0000256" key="2">
    <source>
        <dbReference type="PIRNR" id="PIRNR006221"/>
    </source>
</evidence>
<keyword evidence="2" id="KW-0808">Transferase</keyword>
<name>A0A2G0Q1P0_XENHO</name>
<organism evidence="4 6">
    <name type="scientific">Xenorhabdus hominickii</name>
    <dbReference type="NCBI Taxonomy" id="351679"/>
    <lineage>
        <taxon>Bacteria</taxon>
        <taxon>Pseudomonadati</taxon>
        <taxon>Pseudomonadota</taxon>
        <taxon>Gammaproteobacteria</taxon>
        <taxon>Enterobacterales</taxon>
        <taxon>Morganellaceae</taxon>
        <taxon>Xenorhabdus</taxon>
    </lineage>
</organism>
<protein>
    <submittedName>
        <fullName evidence="4">Fructosamine kinase family protein</fullName>
    </submittedName>
</protein>
<evidence type="ECO:0000313" key="3">
    <source>
        <dbReference type="EMBL" id="AOM40346.1"/>
    </source>
</evidence>
<dbReference type="InterPro" id="IPR016477">
    <property type="entry name" value="Fructo-/Ketosamine-3-kinase"/>
</dbReference>
<dbReference type="STRING" id="351679.A9255_06975"/>
<dbReference type="Proteomes" id="UP000225433">
    <property type="component" value="Unassembled WGS sequence"/>
</dbReference>
<sequence>MWQTVNRLLSEYFGEAEIHDKTELTGGDIHRSWYIEYGNQSIFVKSNVKEMLPVFKAEAEQLELLARSKTISVPEVYGVGHSRDHSFLLLEFLPIKSFSAHSAYRFGQHLAELHQWSEQPKFGFDFDNMLATTIQPNGWQKRWNQFYAEKRIGWQLQLAADQGMIFGDISQIVQIISDKLHNHQPQPSLLHGDLWPTNCASLNNDLTVTFDPACYWGDRECDLAMLPLYPDLPLQIFDGYQSIWPLPHDFIERQPIYQLYYLLNRCNIFGEDNFTSAQNMIDKILHEQS</sequence>
<proteinExistence type="inferred from homology"/>
<keyword evidence="5" id="KW-1185">Reference proteome</keyword>
<dbReference type="Pfam" id="PF03881">
    <property type="entry name" value="Fructosamin_kin"/>
    <property type="match status" value="1"/>
</dbReference>
<dbReference type="Proteomes" id="UP000094600">
    <property type="component" value="Chromosome"/>
</dbReference>
<dbReference type="Gene3D" id="3.90.1200.10">
    <property type="match status" value="1"/>
</dbReference>
<dbReference type="PANTHER" id="PTHR12149">
    <property type="entry name" value="FRUCTOSAMINE 3 KINASE-RELATED PROTEIN"/>
    <property type="match status" value="1"/>
</dbReference>
<dbReference type="PIRSF" id="PIRSF006221">
    <property type="entry name" value="Ketosamine-3-kinase"/>
    <property type="match status" value="1"/>
</dbReference>
<dbReference type="OrthoDB" id="5291879at2"/>
<accession>A0A2G0Q1P0</accession>
<dbReference type="EMBL" id="CP016176">
    <property type="protein sequence ID" value="AOM40346.1"/>
    <property type="molecule type" value="Genomic_DNA"/>
</dbReference>
<evidence type="ECO:0000256" key="1">
    <source>
        <dbReference type="ARBA" id="ARBA00009460"/>
    </source>
</evidence>
<dbReference type="AlphaFoldDB" id="A0A2G0Q1P0"/>
<reference evidence="4 6" key="2">
    <citation type="journal article" date="2017" name="Nat. Microbiol.">
        <title>Natural product diversity associated with the nematode symbionts Photorhabdus and Xenorhabdus.</title>
        <authorList>
            <person name="Tobias N.J."/>
            <person name="Wolff H."/>
            <person name="Djahanschiri B."/>
            <person name="Grundmann F."/>
            <person name="Kronenwerth M."/>
            <person name="Shi Y.M."/>
            <person name="Simonyi S."/>
            <person name="Grun P."/>
            <person name="Shapiro-Ilan D."/>
            <person name="Pidot S.J."/>
            <person name="Stinear T.P."/>
            <person name="Ebersberger I."/>
            <person name="Bode H.B."/>
        </authorList>
    </citation>
    <scope>NUCLEOTIDE SEQUENCE [LARGE SCALE GENOMIC DNA]</scope>
    <source>
        <strain evidence="4 6">DSM 17903</strain>
    </source>
</reference>
<dbReference type="Gene3D" id="3.30.200.20">
    <property type="entry name" value="Phosphorylase Kinase, domain 1"/>
    <property type="match status" value="1"/>
</dbReference>
<comment type="similarity">
    <text evidence="1 2">Belongs to the fructosamine kinase family.</text>
</comment>
<dbReference type="RefSeq" id="WP_069316076.1">
    <property type="nucleotide sequence ID" value="NZ_CAWNQJ010000101.1"/>
</dbReference>
<evidence type="ECO:0000313" key="5">
    <source>
        <dbReference type="Proteomes" id="UP000094600"/>
    </source>
</evidence>
<dbReference type="InterPro" id="IPR011009">
    <property type="entry name" value="Kinase-like_dom_sf"/>
</dbReference>
<reference evidence="3 5" key="1">
    <citation type="submission" date="2016-06" db="EMBL/GenBank/DDBJ databases">
        <title>Bacterial characters and pathogenicity of Xenorhabdus hominickii from an entomopathogenic nematode, Steinernema monticolum.</title>
        <authorList>
            <person name="Park Y."/>
            <person name="Kim Y."/>
        </authorList>
    </citation>
    <scope>NUCLEOTIDE SEQUENCE [LARGE SCALE GENOMIC DNA]</scope>
    <source>
        <strain evidence="3 5">ANU1</strain>
    </source>
</reference>
<dbReference type="PANTHER" id="PTHR12149:SF8">
    <property type="entry name" value="PROTEIN-RIBULOSAMINE 3-KINASE"/>
    <property type="match status" value="1"/>
</dbReference>
<dbReference type="GO" id="GO:0016301">
    <property type="term" value="F:kinase activity"/>
    <property type="evidence" value="ECO:0007669"/>
    <property type="project" value="UniProtKB-UniRule"/>
</dbReference>
<evidence type="ECO:0000313" key="6">
    <source>
        <dbReference type="Proteomes" id="UP000225433"/>
    </source>
</evidence>
<dbReference type="KEGG" id="xho:A9255_06975"/>
<dbReference type="SUPFAM" id="SSF56112">
    <property type="entry name" value="Protein kinase-like (PK-like)"/>
    <property type="match status" value="1"/>
</dbReference>
<gene>
    <name evidence="3" type="ORF">A9255_06975</name>
    <name evidence="4" type="ORF">Xhom_04025</name>
</gene>
<evidence type="ECO:0000313" key="4">
    <source>
        <dbReference type="EMBL" id="PHM53139.1"/>
    </source>
</evidence>
<dbReference type="EMBL" id="NJAI01000007">
    <property type="protein sequence ID" value="PHM53139.1"/>
    <property type="molecule type" value="Genomic_DNA"/>
</dbReference>
<keyword evidence="2 4" id="KW-0418">Kinase</keyword>